<organism evidence="1 2">
    <name type="scientific">Lecanicillium saksenae</name>
    <dbReference type="NCBI Taxonomy" id="468837"/>
    <lineage>
        <taxon>Eukaryota</taxon>
        <taxon>Fungi</taxon>
        <taxon>Dikarya</taxon>
        <taxon>Ascomycota</taxon>
        <taxon>Pezizomycotina</taxon>
        <taxon>Sordariomycetes</taxon>
        <taxon>Hypocreomycetidae</taxon>
        <taxon>Hypocreales</taxon>
        <taxon>Cordycipitaceae</taxon>
        <taxon>Lecanicillium</taxon>
    </lineage>
</organism>
<dbReference type="EMBL" id="JANAKD010002645">
    <property type="protein sequence ID" value="KAJ3473159.1"/>
    <property type="molecule type" value="Genomic_DNA"/>
</dbReference>
<evidence type="ECO:0000313" key="2">
    <source>
        <dbReference type="Proteomes" id="UP001148737"/>
    </source>
</evidence>
<reference evidence="1" key="1">
    <citation type="submission" date="2022-07" db="EMBL/GenBank/DDBJ databases">
        <title>Genome Sequence of Lecanicillium saksenae.</title>
        <authorList>
            <person name="Buettner E."/>
        </authorList>
    </citation>
    <scope>NUCLEOTIDE SEQUENCE</scope>
    <source>
        <strain evidence="1">VT-O1</strain>
    </source>
</reference>
<evidence type="ECO:0000313" key="1">
    <source>
        <dbReference type="EMBL" id="KAJ3473159.1"/>
    </source>
</evidence>
<comment type="caution">
    <text evidence="1">The sequence shown here is derived from an EMBL/GenBank/DDBJ whole genome shotgun (WGS) entry which is preliminary data.</text>
</comment>
<keyword evidence="2" id="KW-1185">Reference proteome</keyword>
<sequence length="173" mass="18957">MSLAPHVYYEGAWLPLPIAIVSSFLFLPVIAIASNHQEHRNSNERISKTTGTVVLLTSLPPPTPPASAAAWQTHRALRRATRRSPFSTRFIDKRHTHNQEKKAQETTQTPSTCTDQRYSGLLFLRLFIILVWWSSLGASTANPCQPSRATLLVPALPALPALVLLVVSPGGSS</sequence>
<proteinExistence type="predicted"/>
<name>A0ACC1QGX8_9HYPO</name>
<dbReference type="Proteomes" id="UP001148737">
    <property type="component" value="Unassembled WGS sequence"/>
</dbReference>
<gene>
    <name evidence="1" type="ORF">NLG97_g10481</name>
</gene>
<protein>
    <submittedName>
        <fullName evidence="1">Uncharacterized protein</fullName>
    </submittedName>
</protein>
<accession>A0ACC1QGX8</accession>